<evidence type="ECO:0000313" key="2">
    <source>
        <dbReference type="Proteomes" id="UP001317259"/>
    </source>
</evidence>
<dbReference type="EMBL" id="JAKRKC020000002">
    <property type="protein sequence ID" value="MCK2218786.1"/>
    <property type="molecule type" value="Genomic_DNA"/>
</dbReference>
<evidence type="ECO:0000313" key="1">
    <source>
        <dbReference type="EMBL" id="MCK2218786.1"/>
    </source>
</evidence>
<sequence>MSRMTAELAERIVAGWRSGADTVDGWDNPAGPLFAGGEYAEADITMESIFAASGCTGVGCPPPPESGHCGTACTWSAGLECC</sequence>
<reference evidence="1 2" key="1">
    <citation type="submission" date="2022-04" db="EMBL/GenBank/DDBJ databases">
        <title>Genome draft of Actinomadura sp. ATCC 31491.</title>
        <authorList>
            <person name="Shi X."/>
            <person name="Du Y."/>
        </authorList>
    </citation>
    <scope>NUCLEOTIDE SEQUENCE [LARGE SCALE GENOMIC DNA]</scope>
    <source>
        <strain evidence="1 2">ATCC 31491</strain>
    </source>
</reference>
<organism evidence="1 2">
    <name type="scientific">Actinomadura luzonensis</name>
    <dbReference type="NCBI Taxonomy" id="2805427"/>
    <lineage>
        <taxon>Bacteria</taxon>
        <taxon>Bacillati</taxon>
        <taxon>Actinomycetota</taxon>
        <taxon>Actinomycetes</taxon>
        <taxon>Streptosporangiales</taxon>
        <taxon>Thermomonosporaceae</taxon>
        <taxon>Actinomadura</taxon>
    </lineage>
</organism>
<gene>
    <name evidence="1" type="ORF">MF672_034070</name>
</gene>
<comment type="caution">
    <text evidence="1">The sequence shown here is derived from an EMBL/GenBank/DDBJ whole genome shotgun (WGS) entry which is preliminary data.</text>
</comment>
<accession>A0ABT0G2E4</accession>
<proteinExistence type="predicted"/>
<dbReference type="InterPro" id="IPR046197">
    <property type="entry name" value="DUF6229"/>
</dbReference>
<dbReference type="Pfam" id="PF19740">
    <property type="entry name" value="DUF6229"/>
    <property type="match status" value="1"/>
</dbReference>
<dbReference type="Proteomes" id="UP001317259">
    <property type="component" value="Unassembled WGS sequence"/>
</dbReference>
<protein>
    <submittedName>
        <fullName evidence="1">DUF6229 family protein</fullName>
    </submittedName>
</protein>
<name>A0ABT0G2E4_9ACTN</name>
<keyword evidence="2" id="KW-1185">Reference proteome</keyword>
<dbReference type="RefSeq" id="WP_242383226.1">
    <property type="nucleotide sequence ID" value="NZ_JAKRKC020000002.1"/>
</dbReference>